<dbReference type="Gene3D" id="1.50.10.10">
    <property type="match status" value="1"/>
</dbReference>
<evidence type="ECO:0000259" key="1">
    <source>
        <dbReference type="Pfam" id="PF03190"/>
    </source>
</evidence>
<dbReference type="PANTHER" id="PTHR42899:SF1">
    <property type="entry name" value="SPERMATOGENESIS-ASSOCIATED PROTEIN 20"/>
    <property type="match status" value="1"/>
</dbReference>
<dbReference type="InterPro" id="IPR036249">
    <property type="entry name" value="Thioredoxin-like_sf"/>
</dbReference>
<dbReference type="InterPro" id="IPR004879">
    <property type="entry name" value="Ssp411-like_TRX"/>
</dbReference>
<feature type="non-terminal residue" evidence="2">
    <location>
        <position position="1"/>
    </location>
</feature>
<feature type="domain" description="Spermatogenesis-associated protein 20-like TRX" evidence="1">
    <location>
        <begin position="36"/>
        <end position="197"/>
    </location>
</feature>
<dbReference type="SUPFAM" id="SSF48208">
    <property type="entry name" value="Six-hairpin glycosidases"/>
    <property type="match status" value="1"/>
</dbReference>
<dbReference type="InterPro" id="IPR008928">
    <property type="entry name" value="6-hairpin_glycosidase_sf"/>
</dbReference>
<comment type="caution">
    <text evidence="2">The sequence shown here is derived from an EMBL/GenBank/DDBJ whole genome shotgun (WGS) entry which is preliminary data.</text>
</comment>
<dbReference type="SUPFAM" id="SSF52833">
    <property type="entry name" value="Thioredoxin-like"/>
    <property type="match status" value="1"/>
</dbReference>
<dbReference type="InterPro" id="IPR012341">
    <property type="entry name" value="6hp_glycosidase-like_sf"/>
</dbReference>
<keyword evidence="3" id="KW-1185">Reference proteome</keyword>
<dbReference type="InterPro" id="IPR024705">
    <property type="entry name" value="Ssp411"/>
</dbReference>
<proteinExistence type="predicted"/>
<organism evidence="2 3">
    <name type="scientific">Tieghemiomyces parasiticus</name>
    <dbReference type="NCBI Taxonomy" id="78921"/>
    <lineage>
        <taxon>Eukaryota</taxon>
        <taxon>Fungi</taxon>
        <taxon>Fungi incertae sedis</taxon>
        <taxon>Zoopagomycota</taxon>
        <taxon>Kickxellomycotina</taxon>
        <taxon>Dimargaritomycetes</taxon>
        <taxon>Dimargaritales</taxon>
        <taxon>Dimargaritaceae</taxon>
        <taxon>Tieghemiomyces</taxon>
    </lineage>
</organism>
<dbReference type="GO" id="GO:0005975">
    <property type="term" value="P:carbohydrate metabolic process"/>
    <property type="evidence" value="ECO:0007669"/>
    <property type="project" value="InterPro"/>
</dbReference>
<dbReference type="OrthoDB" id="1923667at2759"/>
<dbReference type="Gene3D" id="3.40.30.10">
    <property type="entry name" value="Glutaredoxin"/>
    <property type="match status" value="1"/>
</dbReference>
<dbReference type="AlphaFoldDB" id="A0A9W7ZN07"/>
<dbReference type="Pfam" id="PF03190">
    <property type="entry name" value="Thioredox_DsbH"/>
    <property type="match status" value="1"/>
</dbReference>
<evidence type="ECO:0000313" key="2">
    <source>
        <dbReference type="EMBL" id="KAJ1912925.1"/>
    </source>
</evidence>
<protein>
    <recommendedName>
        <fullName evidence="1">Spermatogenesis-associated protein 20-like TRX domain-containing protein</fullName>
    </recommendedName>
</protein>
<reference evidence="2" key="1">
    <citation type="submission" date="2022-07" db="EMBL/GenBank/DDBJ databases">
        <title>Phylogenomic reconstructions and comparative analyses of Kickxellomycotina fungi.</title>
        <authorList>
            <person name="Reynolds N.K."/>
            <person name="Stajich J.E."/>
            <person name="Barry K."/>
            <person name="Grigoriev I.V."/>
            <person name="Crous P."/>
            <person name="Smith M.E."/>
        </authorList>
    </citation>
    <scope>NUCLEOTIDE SEQUENCE</scope>
    <source>
        <strain evidence="2">RSA 861</strain>
    </source>
</reference>
<sequence>PNPALLLPLRHINHTAGVMTDRDTSAPTATSGPHHTNRLIHEKSPYLRQHAHNPVDWYPWGPEAFAKAQAENKPIFLSIGYSTCHWCHVMEHESFENEAIAQQLNRDFVSIKVDREAQPDVDKVYMMFVQATTGGGGWPLSAFLAPDLTPFFGGTYFPPKDRFGTRGFPTILEYISEAWKANGSRLQASGRNIIGQLRSALAKKPAAAGGDGAEWEDDPAGKVAWKQPVAAYHKLAAAFDSREGGFSRAPKFPTPVAMDFLLGFNYYLARAGGPGAPLRLPPGSLDTLDEVQLEGIMRQLRVIELSDSVKVTTKASSPTATSAPDIHTPLAQQVQRELDNHRYVAAQALFMVRFTLRKLAAGGIHDHVGQGFHRYSVDGQWHVPHFEKMLYDQAQLTRTYLDAYCLTGDTTLADTARDILTYVARDLTHPDGGGFYSAEDADSLPTPDASAKTEGAFYVWRQEELVTVLGEPLAKLFAHHYGVESKGNVDPHADPHGELKGRNVLIRRHTLTGTLAYYRQELASKGQETAEKHTEPITLKDEVDLAKVLADARDRLAAYRNEHRPRPFRDEKVVVSWNGLMIGAAARAASILGDPAYLKMATRAATFVRTHLYDATTHQLRRHWYEGGAAPIDGFAEDYAFLIQGLLDLYEASLDEAWLTWACQLQATQDRLFWDDEAEGGYFHTAKPVKGGGSKGAATAAAENPEQLILRLKDDHDGAEPSYNSVAARNLLRLAGFFGTTGSSPSTTAASSETGANYQAHAERTLACFSDTLDDAPQSMPAMLVAVMQLLQGNQEIIVAGERDHPQTQAYLEYLHQGHFMPNRVLMLADPSSHGELAQGNGVVAEIMANHRRQDEGEEAIDTKVAPQVYICENSTCGLPLSSLKELKARLPV</sequence>
<dbReference type="GO" id="GO:0003824">
    <property type="term" value="F:catalytic activity"/>
    <property type="evidence" value="ECO:0007669"/>
    <property type="project" value="UniProtKB-ARBA"/>
</dbReference>
<dbReference type="EMBL" id="JANBPT010000789">
    <property type="protein sequence ID" value="KAJ1912925.1"/>
    <property type="molecule type" value="Genomic_DNA"/>
</dbReference>
<accession>A0A9W7ZN07</accession>
<evidence type="ECO:0000313" key="3">
    <source>
        <dbReference type="Proteomes" id="UP001150569"/>
    </source>
</evidence>
<dbReference type="CDD" id="cd02955">
    <property type="entry name" value="SSP411"/>
    <property type="match status" value="1"/>
</dbReference>
<dbReference type="PANTHER" id="PTHR42899">
    <property type="entry name" value="SPERMATOGENESIS-ASSOCIATED PROTEIN 20"/>
    <property type="match status" value="1"/>
</dbReference>
<gene>
    <name evidence="2" type="ORF">IWQ60_009438</name>
</gene>
<name>A0A9W7ZN07_9FUNG</name>
<dbReference type="Proteomes" id="UP001150569">
    <property type="component" value="Unassembled WGS sequence"/>
</dbReference>